<evidence type="ECO:0000256" key="6">
    <source>
        <dbReference type="ARBA" id="ARBA00047639"/>
    </source>
</evidence>
<evidence type="ECO:0000256" key="2">
    <source>
        <dbReference type="ARBA" id="ARBA00022598"/>
    </source>
</evidence>
<feature type="binding site" evidence="8">
    <location>
        <begin position="261"/>
        <end position="262"/>
    </location>
    <ligand>
        <name>L-histidine</name>
        <dbReference type="ChEBI" id="CHEBI:57595"/>
    </ligand>
</feature>
<evidence type="ECO:0000256" key="5">
    <source>
        <dbReference type="ARBA" id="ARBA00023146"/>
    </source>
</evidence>
<comment type="subunit">
    <text evidence="7">Homodimer.</text>
</comment>
<dbReference type="EC" id="6.1.1.21" evidence="7"/>
<feature type="binding site" evidence="8">
    <location>
        <begin position="81"/>
        <end position="83"/>
    </location>
    <ligand>
        <name>L-histidine</name>
        <dbReference type="ChEBI" id="CHEBI:57595"/>
    </ligand>
</feature>
<dbReference type="Proteomes" id="UP001056539">
    <property type="component" value="Chromosome"/>
</dbReference>
<dbReference type="GO" id="GO:0006427">
    <property type="term" value="P:histidyl-tRNA aminoacylation"/>
    <property type="evidence" value="ECO:0007669"/>
    <property type="project" value="UniProtKB-UniRule"/>
</dbReference>
<dbReference type="CDD" id="cd00773">
    <property type="entry name" value="HisRS-like_core"/>
    <property type="match status" value="1"/>
</dbReference>
<dbReference type="RefSeq" id="WP_271436267.1">
    <property type="nucleotide sequence ID" value="NZ_CP073355.1"/>
</dbReference>
<dbReference type="AlphaFoldDB" id="A0AAX3BFR2"/>
<feature type="binding site" evidence="8">
    <location>
        <position position="112"/>
    </location>
    <ligand>
        <name>L-histidine</name>
        <dbReference type="ChEBI" id="CHEBI:57595"/>
    </ligand>
</feature>
<evidence type="ECO:0000256" key="7">
    <source>
        <dbReference type="HAMAP-Rule" id="MF_00127"/>
    </source>
</evidence>
<keyword evidence="2 7" id="KW-0436">Ligase</keyword>
<accession>A0AAX3BFR2</accession>
<gene>
    <name evidence="7" type="primary">hisS</name>
    <name evidence="11" type="ORF">KDW03_04875</name>
</gene>
<feature type="domain" description="Anticodon-binding" evidence="9">
    <location>
        <begin position="331"/>
        <end position="419"/>
    </location>
</feature>
<dbReference type="Pfam" id="PF13393">
    <property type="entry name" value="tRNA-synt_His"/>
    <property type="match status" value="1"/>
</dbReference>
<keyword evidence="5 7" id="KW-0030">Aminoacyl-tRNA synthetase</keyword>
<dbReference type="GO" id="GO:0005737">
    <property type="term" value="C:cytoplasm"/>
    <property type="evidence" value="ECO:0007669"/>
    <property type="project" value="UniProtKB-SubCell"/>
</dbReference>
<dbReference type="InterPro" id="IPR045864">
    <property type="entry name" value="aa-tRNA-synth_II/BPL/LPL"/>
</dbReference>
<feature type="binding site" evidence="8">
    <location>
        <position position="257"/>
    </location>
    <ligand>
        <name>L-histidine</name>
        <dbReference type="ChEBI" id="CHEBI:57595"/>
    </ligand>
</feature>
<evidence type="ECO:0000256" key="8">
    <source>
        <dbReference type="PIRSR" id="PIRSR001549-1"/>
    </source>
</evidence>
<dbReference type="InterPro" id="IPR041715">
    <property type="entry name" value="HisRS-like_core"/>
</dbReference>
<keyword evidence="12" id="KW-1185">Reference proteome</keyword>
<dbReference type="Gene3D" id="3.30.930.10">
    <property type="entry name" value="Bira Bifunctional Protein, Domain 2"/>
    <property type="match status" value="1"/>
</dbReference>
<dbReference type="SUPFAM" id="SSF55681">
    <property type="entry name" value="Class II aaRS and biotin synthetases"/>
    <property type="match status" value="1"/>
</dbReference>
<keyword evidence="3 7" id="KW-0547">Nucleotide-binding</keyword>
<keyword evidence="7" id="KW-0067">ATP-binding</keyword>
<evidence type="ECO:0000259" key="10">
    <source>
        <dbReference type="Pfam" id="PF13393"/>
    </source>
</evidence>
<proteinExistence type="inferred from homology"/>
<dbReference type="PIRSF" id="PIRSF001549">
    <property type="entry name" value="His-tRNA_synth"/>
    <property type="match status" value="1"/>
</dbReference>
<sequence length="423" mass="48380">MYQKLKGTYDILPGESDFFRWLKKEVEEVAHLYGYKEVQFPIIEHASLFQRGVGESSDIVVKKEMYTFEDRGHRLVALRPEGTAGAVRLYVENNLHMSGHTQRMYYVGPMFRAENPQAGRYRQFTQFGFELIGDPTPEADVELIAINNAIVKRLGITEVTLFINSIGCRECRPLYQQKLTAYFQSRRNELCEDCQTRLDVNPLRILDCKEASCQAIVRQAPIQHEHLCEICQDHFEKVKSSLYDLGIAFEIDPYLVRGLDYYNRTVFEFKSQALGAQSTFSAGGRYDYLVKDLGGMDTPASGFAMGMERLAMVVEASLGKNRTDFYHPPFVYVAGIGENIQHAVWKGLQLLRQDGISATTEFRYTQLKKHLKSADKLRCAYALLLGEDEVKTGRWTLRNLQTGEQLQETPENIVAFLRARMNA</sequence>
<keyword evidence="4 7" id="KW-0648">Protein biosynthesis</keyword>
<feature type="binding site" evidence="8">
    <location>
        <position position="130"/>
    </location>
    <ligand>
        <name>L-histidine</name>
        <dbReference type="ChEBI" id="CHEBI:57595"/>
    </ligand>
</feature>
<dbReference type="GO" id="GO:0004821">
    <property type="term" value="F:histidine-tRNA ligase activity"/>
    <property type="evidence" value="ECO:0007669"/>
    <property type="project" value="UniProtKB-UniRule"/>
</dbReference>
<feature type="domain" description="Class II Histidinyl-tRNA synthetase (HisRS)-like catalytic core" evidence="10">
    <location>
        <begin position="7"/>
        <end position="310"/>
    </location>
</feature>
<feature type="binding site" evidence="8">
    <location>
        <position position="126"/>
    </location>
    <ligand>
        <name>L-histidine</name>
        <dbReference type="ChEBI" id="CHEBI:57595"/>
    </ligand>
</feature>
<evidence type="ECO:0000313" key="12">
    <source>
        <dbReference type="Proteomes" id="UP001056539"/>
    </source>
</evidence>
<dbReference type="PANTHER" id="PTHR43707:SF1">
    <property type="entry name" value="HISTIDINE--TRNA LIGASE, MITOCHONDRIAL-RELATED"/>
    <property type="match status" value="1"/>
</dbReference>
<comment type="catalytic activity">
    <reaction evidence="6 7">
        <text>tRNA(His) + L-histidine + ATP = L-histidyl-tRNA(His) + AMP + diphosphate + H(+)</text>
        <dbReference type="Rhea" id="RHEA:17313"/>
        <dbReference type="Rhea" id="RHEA-COMP:9665"/>
        <dbReference type="Rhea" id="RHEA-COMP:9689"/>
        <dbReference type="ChEBI" id="CHEBI:15378"/>
        <dbReference type="ChEBI" id="CHEBI:30616"/>
        <dbReference type="ChEBI" id="CHEBI:33019"/>
        <dbReference type="ChEBI" id="CHEBI:57595"/>
        <dbReference type="ChEBI" id="CHEBI:78442"/>
        <dbReference type="ChEBI" id="CHEBI:78527"/>
        <dbReference type="ChEBI" id="CHEBI:456215"/>
        <dbReference type="EC" id="6.1.1.21"/>
    </reaction>
</comment>
<dbReference type="SUPFAM" id="SSF52954">
    <property type="entry name" value="Class II aaRS ABD-related"/>
    <property type="match status" value="1"/>
</dbReference>
<evidence type="ECO:0000256" key="4">
    <source>
        <dbReference type="ARBA" id="ARBA00022917"/>
    </source>
</evidence>
<dbReference type="Gene3D" id="3.40.50.800">
    <property type="entry name" value="Anticodon-binding domain"/>
    <property type="match status" value="1"/>
</dbReference>
<evidence type="ECO:0000256" key="3">
    <source>
        <dbReference type="ARBA" id="ARBA00022741"/>
    </source>
</evidence>
<dbReference type="KEGG" id="taqu:KDW03_04875"/>
<comment type="subcellular location">
    <subcellularLocation>
        <location evidence="7">Cytoplasm</location>
    </subcellularLocation>
</comment>
<dbReference type="NCBIfam" id="TIGR00442">
    <property type="entry name" value="hisS"/>
    <property type="match status" value="1"/>
</dbReference>
<organism evidence="11 12">
    <name type="scientific">Thermospira aquatica</name>
    <dbReference type="NCBI Taxonomy" id="2828656"/>
    <lineage>
        <taxon>Bacteria</taxon>
        <taxon>Pseudomonadati</taxon>
        <taxon>Spirochaetota</taxon>
        <taxon>Spirochaetia</taxon>
        <taxon>Brevinematales</taxon>
        <taxon>Thermospiraceae</taxon>
        <taxon>Thermospira</taxon>
    </lineage>
</organism>
<reference evidence="11" key="2">
    <citation type="submission" date="2022-06" db="EMBL/GenBank/DDBJ databases">
        <title>Thermospira aquatica gen. nov., sp. nov.</title>
        <authorList>
            <person name="Ben Ali Gam Z."/>
            <person name="Labat M."/>
        </authorList>
    </citation>
    <scope>NUCLEOTIDE SEQUENCE</scope>
    <source>
        <strain evidence="11">F1F22</strain>
    </source>
</reference>
<dbReference type="InterPro" id="IPR015807">
    <property type="entry name" value="His-tRNA-ligase"/>
</dbReference>
<evidence type="ECO:0000313" key="11">
    <source>
        <dbReference type="EMBL" id="URA11132.1"/>
    </source>
</evidence>
<protein>
    <recommendedName>
        <fullName evidence="7">Histidine--tRNA ligase</fullName>
        <ecNumber evidence="7">6.1.1.21</ecNumber>
    </recommendedName>
    <alternativeName>
        <fullName evidence="7">Histidyl-tRNA synthetase</fullName>
        <shortName evidence="7">HisRS</shortName>
    </alternativeName>
</protein>
<dbReference type="Pfam" id="PF03129">
    <property type="entry name" value="HGTP_anticodon"/>
    <property type="match status" value="1"/>
</dbReference>
<dbReference type="InterPro" id="IPR036621">
    <property type="entry name" value="Anticodon-bd_dom_sf"/>
</dbReference>
<dbReference type="GO" id="GO:0005524">
    <property type="term" value="F:ATP binding"/>
    <property type="evidence" value="ECO:0007669"/>
    <property type="project" value="UniProtKB-UniRule"/>
</dbReference>
<dbReference type="PANTHER" id="PTHR43707">
    <property type="entry name" value="HISTIDYL-TRNA SYNTHETASE"/>
    <property type="match status" value="1"/>
</dbReference>
<comment type="similarity">
    <text evidence="1 7">Belongs to the class-II aminoacyl-tRNA synthetase family.</text>
</comment>
<dbReference type="HAMAP" id="MF_00127">
    <property type="entry name" value="His_tRNA_synth"/>
    <property type="match status" value="1"/>
</dbReference>
<evidence type="ECO:0000256" key="1">
    <source>
        <dbReference type="ARBA" id="ARBA00008226"/>
    </source>
</evidence>
<dbReference type="EMBL" id="CP073355">
    <property type="protein sequence ID" value="URA11132.1"/>
    <property type="molecule type" value="Genomic_DNA"/>
</dbReference>
<dbReference type="InterPro" id="IPR004516">
    <property type="entry name" value="HisRS/HisZ"/>
</dbReference>
<name>A0AAX3BFR2_9SPIR</name>
<keyword evidence="7" id="KW-0963">Cytoplasm</keyword>
<dbReference type="InterPro" id="IPR004154">
    <property type="entry name" value="Anticodon-bd"/>
</dbReference>
<reference evidence="11" key="1">
    <citation type="submission" date="2021-04" db="EMBL/GenBank/DDBJ databases">
        <authorList>
            <person name="Postec A."/>
        </authorList>
    </citation>
    <scope>NUCLEOTIDE SEQUENCE</scope>
    <source>
        <strain evidence="11">F1F22</strain>
    </source>
</reference>
<evidence type="ECO:0000259" key="9">
    <source>
        <dbReference type="Pfam" id="PF03129"/>
    </source>
</evidence>